<dbReference type="AlphaFoldDB" id="A0A8H8CGJ7"/>
<dbReference type="SUPFAM" id="SSF81301">
    <property type="entry name" value="Nucleotidyltransferase"/>
    <property type="match status" value="1"/>
</dbReference>
<comment type="similarity">
    <text evidence="1">Belongs to the DNA polymerase type-B-like family.</text>
</comment>
<keyword evidence="2" id="KW-0479">Metal-binding</keyword>
<dbReference type="SUPFAM" id="SSF81631">
    <property type="entry name" value="PAP/OAS1 substrate-binding domain"/>
    <property type="match status" value="1"/>
</dbReference>
<accession>A0A8H8CGJ7</accession>
<reference evidence="5" key="1">
    <citation type="submission" date="2021-02" db="EMBL/GenBank/DDBJ databases">
        <title>Psilocybe cubensis genome.</title>
        <authorList>
            <person name="Mckernan K.J."/>
            <person name="Crawford S."/>
            <person name="Trippe A."/>
            <person name="Kane L.T."/>
            <person name="Mclaughlin S."/>
        </authorList>
    </citation>
    <scope>NUCLEOTIDE SEQUENCE [LARGE SCALE GENOMIC DNA]</scope>
    <source>
        <strain evidence="5">MGC-MH-2018</strain>
    </source>
</reference>
<dbReference type="EMBL" id="JAFIQS010000012">
    <property type="protein sequence ID" value="KAG5164150.1"/>
    <property type="molecule type" value="Genomic_DNA"/>
</dbReference>
<dbReference type="GO" id="GO:0046872">
    <property type="term" value="F:metal ion binding"/>
    <property type="evidence" value="ECO:0007669"/>
    <property type="project" value="UniProtKB-KW"/>
</dbReference>
<sequence length="376" mass="41843">MMSGLPTRMKSYSDYAGVSIPLCGDFEQAGTSKSTAPWSKSSQISPTTLSLEIKHFLEYMTPSDREIAIRQDVISRFTTLIESINDTVTTYVDVKSLYPKILRSGFASRVETVFLASIPVIKVTDKLTGIEIDLSDGGSRGINATNAVLKWMKKDEEIVKMLFFVVKTFLMVRRCGSTYTGGINSYVLVWMIVAWVNLEWPKIKGKQTPHKADDEDHLSSIMSSFGNLSIYANTYPTDRTSISPSYTGHSLQSYYGEALKGFLSFYGHHFDYHSCAIIIEPKPFYTTKTSVYSKYNTQRYLLCIVDPADASVDMGSKAYGINHVKASFQDAYSVISKSGHSNGSLTVMLGGEFTTFVKKRQEIAKCADRLAVLDPS</sequence>
<evidence type="ECO:0000256" key="3">
    <source>
        <dbReference type="ARBA" id="ARBA00022842"/>
    </source>
</evidence>
<dbReference type="InterPro" id="IPR043519">
    <property type="entry name" value="NT_sf"/>
</dbReference>
<dbReference type="PANTHER" id="PTHR23092:SF15">
    <property type="entry name" value="INACTIVE NON-CANONICAL POLY(A) RNA POLYMERASE PROTEIN TRF4-2-RELATED"/>
    <property type="match status" value="1"/>
</dbReference>
<evidence type="ECO:0000256" key="1">
    <source>
        <dbReference type="ARBA" id="ARBA00008593"/>
    </source>
</evidence>
<gene>
    <name evidence="5" type="ORF">JR316_010644</name>
</gene>
<dbReference type="Gene3D" id="1.10.1410.10">
    <property type="match status" value="1"/>
</dbReference>
<dbReference type="GO" id="GO:0031123">
    <property type="term" value="P:RNA 3'-end processing"/>
    <property type="evidence" value="ECO:0007669"/>
    <property type="project" value="TreeGrafter"/>
</dbReference>
<protein>
    <recommendedName>
        <fullName evidence="4">PAP-associated domain-containing protein</fullName>
    </recommendedName>
</protein>
<dbReference type="Pfam" id="PF03828">
    <property type="entry name" value="PAP_assoc"/>
    <property type="match status" value="1"/>
</dbReference>
<dbReference type="InterPro" id="IPR002058">
    <property type="entry name" value="PAP_assoc"/>
</dbReference>
<evidence type="ECO:0000313" key="5">
    <source>
        <dbReference type="EMBL" id="KAG5164150.1"/>
    </source>
</evidence>
<evidence type="ECO:0000259" key="4">
    <source>
        <dbReference type="Pfam" id="PF03828"/>
    </source>
</evidence>
<name>A0A8H8CGJ7_PSICU</name>
<dbReference type="GO" id="GO:0031499">
    <property type="term" value="C:TRAMP complex"/>
    <property type="evidence" value="ECO:0007669"/>
    <property type="project" value="TreeGrafter"/>
</dbReference>
<keyword evidence="3" id="KW-0460">Magnesium</keyword>
<organism evidence="5">
    <name type="scientific">Psilocybe cubensis</name>
    <name type="common">Psychedelic mushroom</name>
    <name type="synonym">Stropharia cubensis</name>
    <dbReference type="NCBI Taxonomy" id="181762"/>
    <lineage>
        <taxon>Eukaryota</taxon>
        <taxon>Fungi</taxon>
        <taxon>Dikarya</taxon>
        <taxon>Basidiomycota</taxon>
        <taxon>Agaricomycotina</taxon>
        <taxon>Agaricomycetes</taxon>
        <taxon>Agaricomycetidae</taxon>
        <taxon>Agaricales</taxon>
        <taxon>Agaricineae</taxon>
        <taxon>Strophariaceae</taxon>
        <taxon>Psilocybe</taxon>
    </lineage>
</organism>
<feature type="domain" description="PAP-associated" evidence="4">
    <location>
        <begin position="256"/>
        <end position="310"/>
    </location>
</feature>
<dbReference type="GO" id="GO:1990817">
    <property type="term" value="F:poly(A) RNA polymerase activity"/>
    <property type="evidence" value="ECO:0007669"/>
    <property type="project" value="InterPro"/>
</dbReference>
<dbReference type="PANTHER" id="PTHR23092">
    <property type="entry name" value="POLY(A) RNA POLYMERASE"/>
    <property type="match status" value="1"/>
</dbReference>
<evidence type="ECO:0000256" key="2">
    <source>
        <dbReference type="ARBA" id="ARBA00022723"/>
    </source>
</evidence>
<dbReference type="GO" id="GO:0003729">
    <property type="term" value="F:mRNA binding"/>
    <property type="evidence" value="ECO:0007669"/>
    <property type="project" value="TreeGrafter"/>
</dbReference>
<proteinExistence type="inferred from homology"/>
<dbReference type="OrthoDB" id="273917at2759"/>
<dbReference type="InterPro" id="IPR045862">
    <property type="entry name" value="Trf4-like"/>
</dbReference>
<dbReference type="GO" id="GO:0043634">
    <property type="term" value="P:polyadenylation-dependent ncRNA catabolic process"/>
    <property type="evidence" value="ECO:0007669"/>
    <property type="project" value="TreeGrafter"/>
</dbReference>
<comment type="caution">
    <text evidence="5">The sequence shown here is derived from an EMBL/GenBank/DDBJ whole genome shotgun (WGS) entry which is preliminary data.</text>
</comment>
<dbReference type="GO" id="GO:0005730">
    <property type="term" value="C:nucleolus"/>
    <property type="evidence" value="ECO:0007669"/>
    <property type="project" value="TreeGrafter"/>
</dbReference>